<dbReference type="EMBL" id="JAPKNK010000001">
    <property type="protein sequence ID" value="MCX5567590.1"/>
    <property type="molecule type" value="Genomic_DNA"/>
</dbReference>
<name>A0A9X3IK95_9HYPH</name>
<dbReference type="InterPro" id="IPR036754">
    <property type="entry name" value="YbaK/aa-tRNA-synt-asso_dom_sf"/>
</dbReference>
<evidence type="ECO:0000313" key="4">
    <source>
        <dbReference type="Proteomes" id="UP001144805"/>
    </source>
</evidence>
<dbReference type="RefSeq" id="WP_266336581.1">
    <property type="nucleotide sequence ID" value="NZ_JAPKNK010000001.1"/>
</dbReference>
<dbReference type="AlphaFoldDB" id="A0A9X3IK95"/>
<organism evidence="3 4">
    <name type="scientific">Kaistia nematophila</name>
    <dbReference type="NCBI Taxonomy" id="2994654"/>
    <lineage>
        <taxon>Bacteria</taxon>
        <taxon>Pseudomonadati</taxon>
        <taxon>Pseudomonadota</taxon>
        <taxon>Alphaproteobacteria</taxon>
        <taxon>Hyphomicrobiales</taxon>
        <taxon>Kaistiaceae</taxon>
        <taxon>Kaistia</taxon>
    </lineage>
</organism>
<evidence type="ECO:0000256" key="1">
    <source>
        <dbReference type="ARBA" id="ARBA00010201"/>
    </source>
</evidence>
<evidence type="ECO:0000313" key="3">
    <source>
        <dbReference type="EMBL" id="MCX5567590.1"/>
    </source>
</evidence>
<keyword evidence="4" id="KW-1185">Reference proteome</keyword>
<reference evidence="3" key="1">
    <citation type="submission" date="2022-11" db="EMBL/GenBank/DDBJ databases">
        <title>Biodiversity and phylogenetic relationships of bacteria.</title>
        <authorList>
            <person name="Machado R.A.R."/>
            <person name="Bhat A."/>
            <person name="Loulou A."/>
            <person name="Kallel S."/>
        </authorList>
    </citation>
    <scope>NUCLEOTIDE SEQUENCE</scope>
    <source>
        <strain evidence="3">K-TC2</strain>
    </source>
</reference>
<dbReference type="PANTHER" id="PTHR31423:SF3">
    <property type="entry name" value="PROLYL-TRNA SYNTHETASE ASSOCIATED DOMAIN-CONTAINING PROTEIN 1-RELATED"/>
    <property type="match status" value="1"/>
</dbReference>
<dbReference type="FunFam" id="3.90.960.10:FF:000005">
    <property type="entry name" value="Putative prolyl-tRNA synthetase"/>
    <property type="match status" value="1"/>
</dbReference>
<protein>
    <submittedName>
        <fullName evidence="3">Prolyl-tRNA synthetase associated domain-containing protein</fullName>
    </submittedName>
</protein>
<dbReference type="Gene3D" id="3.90.960.10">
    <property type="entry name" value="YbaK/aminoacyl-tRNA synthetase-associated domain"/>
    <property type="match status" value="1"/>
</dbReference>
<dbReference type="InterPro" id="IPR007214">
    <property type="entry name" value="YbaK/aa-tRNA-synth-assoc-dom"/>
</dbReference>
<dbReference type="SUPFAM" id="SSF55826">
    <property type="entry name" value="YbaK/ProRS associated domain"/>
    <property type="match status" value="1"/>
</dbReference>
<dbReference type="InterPro" id="IPR040285">
    <property type="entry name" value="ProX/PRXD1"/>
</dbReference>
<dbReference type="Pfam" id="PF04073">
    <property type="entry name" value="tRNA_edit"/>
    <property type="match status" value="1"/>
</dbReference>
<accession>A0A9X3IK95</accession>
<dbReference type="PANTHER" id="PTHR31423">
    <property type="entry name" value="YBAK DOMAIN-CONTAINING PROTEIN"/>
    <property type="match status" value="1"/>
</dbReference>
<comment type="caution">
    <text evidence="3">The sequence shown here is derived from an EMBL/GenBank/DDBJ whole genome shotgun (WGS) entry which is preliminary data.</text>
</comment>
<evidence type="ECO:0000259" key="2">
    <source>
        <dbReference type="Pfam" id="PF04073"/>
    </source>
</evidence>
<dbReference type="GO" id="GO:0002161">
    <property type="term" value="F:aminoacyl-tRNA deacylase activity"/>
    <property type="evidence" value="ECO:0007669"/>
    <property type="project" value="InterPro"/>
</dbReference>
<gene>
    <name evidence="3" type="ORF">OSH07_00135</name>
</gene>
<feature type="domain" description="YbaK/aminoacyl-tRNA synthetase-associated" evidence="2">
    <location>
        <begin position="24"/>
        <end position="150"/>
    </location>
</feature>
<dbReference type="CDD" id="cd04335">
    <property type="entry name" value="PrdX_deacylase"/>
    <property type="match status" value="1"/>
</dbReference>
<comment type="similarity">
    <text evidence="1">Belongs to the PRORSD1 family.</text>
</comment>
<proteinExistence type="inferred from homology"/>
<sequence>MPASQDDLFAFLEGLGIETTTVTHPPLHTVEQSQALRGTIEGLHSKNLFLKDKKGALFLVVAQEDAVIDLKRLHERIGASGRVSFGSAELMQSRLGVLPGSVTPFGVLSDQPAEIRVVLDAALVEGGPVNFHPLVNTATTTIAADDLMTFLRATGHEPLLLAFSGPSGNPDL</sequence>
<dbReference type="Proteomes" id="UP001144805">
    <property type="component" value="Unassembled WGS sequence"/>
</dbReference>